<dbReference type="PATRIC" id="fig|1149862.3.peg.1329"/>
<keyword evidence="2" id="KW-0449">Lipoprotein</keyword>
<dbReference type="EMBL" id="AKVJ01000017">
    <property type="protein sequence ID" value="EIW19595.1"/>
    <property type="molecule type" value="Genomic_DNA"/>
</dbReference>
<reference evidence="2 3" key="1">
    <citation type="journal article" date="2012" name="J. Bacteriol.">
        <title>Draft Genome Sequences for Two Metal-Reducing Pelosinus fermentans Strains Isolated from a Cr(VI)-Contaminated Site and for Type Strain R7.</title>
        <authorList>
            <person name="Brown S.D."/>
            <person name="Podar M."/>
            <person name="Klingeman D.M."/>
            <person name="Johnson C.M."/>
            <person name="Yang Z.K."/>
            <person name="Utturkar S.M."/>
            <person name="Land M.L."/>
            <person name="Mosher J.J."/>
            <person name="Hurt R.A.Jr."/>
            <person name="Phelps T.J."/>
            <person name="Palumbo A.V."/>
            <person name="Arkin A.P."/>
            <person name="Hazen T.C."/>
            <person name="Elias D.A."/>
        </authorList>
    </citation>
    <scope>NUCLEOTIDE SEQUENCE [LARGE SCALE GENOMIC DNA]</scope>
    <source>
        <strain evidence="2 3">B4</strain>
    </source>
</reference>
<feature type="transmembrane region" description="Helical" evidence="1">
    <location>
        <begin position="62"/>
        <end position="79"/>
    </location>
</feature>
<keyword evidence="1" id="KW-0812">Transmembrane</keyword>
<organism evidence="2 3">
    <name type="scientific">Pelosinus fermentans B4</name>
    <dbReference type="NCBI Taxonomy" id="1149862"/>
    <lineage>
        <taxon>Bacteria</taxon>
        <taxon>Bacillati</taxon>
        <taxon>Bacillota</taxon>
        <taxon>Negativicutes</taxon>
        <taxon>Selenomonadales</taxon>
        <taxon>Sporomusaceae</taxon>
        <taxon>Pelosinus</taxon>
    </lineage>
</organism>
<comment type="caution">
    <text evidence="2">The sequence shown here is derived from an EMBL/GenBank/DDBJ whole genome shotgun (WGS) entry which is preliminary data.</text>
</comment>
<dbReference type="Proteomes" id="UP000004324">
    <property type="component" value="Unassembled WGS sequence"/>
</dbReference>
<dbReference type="AlphaFoldDB" id="I8RLR0"/>
<feature type="transmembrane region" description="Helical" evidence="1">
    <location>
        <begin position="38"/>
        <end position="57"/>
    </location>
</feature>
<keyword evidence="1" id="KW-0472">Membrane</keyword>
<protein>
    <submittedName>
        <fullName evidence="2">Putative lipoprotein</fullName>
    </submittedName>
</protein>
<evidence type="ECO:0000313" key="2">
    <source>
        <dbReference type="EMBL" id="EIW19595.1"/>
    </source>
</evidence>
<dbReference type="RefSeq" id="WP_007932485.1">
    <property type="nucleotide sequence ID" value="NZ_AKVJ01000017.1"/>
</dbReference>
<proteinExistence type="predicted"/>
<feature type="transmembrane region" description="Helical" evidence="1">
    <location>
        <begin position="85"/>
        <end position="103"/>
    </location>
</feature>
<name>I8RLR0_9FIRM</name>
<keyword evidence="1" id="KW-1133">Transmembrane helix</keyword>
<sequence precursor="true">MQVAVGILSILLSFAVLFQSCAVSVGGNISQNQGASDGGAIGILVGIVLLSGGAFVFKLPKIAMYLFIVAGMLALLAGFSDFSDMKIWAVVSGIFAWMSYSAYQKKV</sequence>
<keyword evidence="3" id="KW-1185">Reference proteome</keyword>
<accession>I8RLR0</accession>
<evidence type="ECO:0000256" key="1">
    <source>
        <dbReference type="SAM" id="Phobius"/>
    </source>
</evidence>
<gene>
    <name evidence="2" type="ORF">FB4_2778</name>
</gene>
<evidence type="ECO:0000313" key="3">
    <source>
        <dbReference type="Proteomes" id="UP000004324"/>
    </source>
</evidence>